<sequence length="780" mass="85824">MYPGVAAPMPNAVTYRFENGWVDTGDLPCRAALRREVEDRVISLPELSYPEVYLGGPSGDVDLSGFCHVPEWRVRHARVRLLCPKAQVIQARVKTAGAVHIWCGNALVARFEPFTRNQPQVHAFEFPAVAGAPYLTVRFEDLHERDTVFGFRLELVAGEGLQTEIEVDADKAEVATALAVLDGLRTVEVFNMRHQVGITSDALPDRDIAIRFPDLQAQEDALSADNPVFELTAPAGCSVQRCAVDLGGTQLVRHLGMTVLQDRVALSDESYEARKSALLARQDSGEDIVQALLALAQGRWDAAAQQILDQALREVEARHDCADFRMMSLLWIWKHHRQQLPDAQAERLTQAILGFRYWMDEPGNDVMWFWSENHVLCFHIAQFLAGEMMPAELFTASSRPGAVQARLGAARLHMWFDAIDEHGLAEWNSTAYYPINYRGLLALFTLAQDSALKQRAKLLLDRMSQMVALHMAGGVAAGSQGRLYEKELLAGPMTELGALGSLMFGGWHVPGKDAAAVMLALSPYRPPDAASGLARPEPGARIEAEYQQGLEGQARLNLFKTASVQLSSVVHHNPGQTGHQQHVIDLQFASDPLARIWVNHPGTLRHWAEARPSFWAGNGRLPDVTQGANTALMLYELRPGDIPFTHLFLPQDHFDECLSDAHWVFVRAGQGYGAIWSAGALEPEQDGLYAGYERRQAGPMSAWVIHAGDAALHGSFAAFIETARALAPQLAGPRLTAGSAVLDASDRASSLPALPVTPNIKITRNEPLNGRKNRDASYER</sequence>
<accession>A0A0J9GTP6</accession>
<organism evidence="1 2">
    <name type="scientific">Candidatus Rhodobacter oscarellae</name>
    <dbReference type="NCBI Taxonomy" id="1675527"/>
    <lineage>
        <taxon>Bacteria</taxon>
        <taxon>Pseudomonadati</taxon>
        <taxon>Pseudomonadota</taxon>
        <taxon>Alphaproteobacteria</taxon>
        <taxon>Rhodobacterales</taxon>
        <taxon>Rhodobacter group</taxon>
        <taxon>Rhodobacter</taxon>
    </lineage>
</organism>
<dbReference type="Proteomes" id="UP000037178">
    <property type="component" value="Unassembled WGS sequence"/>
</dbReference>
<dbReference type="STRING" id="1675527.AIOL_001845"/>
<gene>
    <name evidence="1" type="ORF">AIOL_001845</name>
</gene>
<dbReference type="EMBL" id="LFTY01000002">
    <property type="protein sequence ID" value="KMW56888.1"/>
    <property type="molecule type" value="Genomic_DNA"/>
</dbReference>
<dbReference type="PATRIC" id="fig|1675527.3.peg.1941"/>
<dbReference type="AlphaFoldDB" id="A0A0J9GTP6"/>
<comment type="caution">
    <text evidence="1">The sequence shown here is derived from an EMBL/GenBank/DDBJ whole genome shotgun (WGS) entry which is preliminary data.</text>
</comment>
<proteinExistence type="predicted"/>
<reference evidence="1 2" key="1">
    <citation type="submission" date="2015-06" db="EMBL/GenBank/DDBJ databases">
        <title>Draft genome sequence of an Alphaproteobacteria species associated to the Mediterranean sponge Oscarella lobularis.</title>
        <authorList>
            <person name="Jourda C."/>
            <person name="Santini S."/>
            <person name="Claverie J.-M."/>
        </authorList>
    </citation>
    <scope>NUCLEOTIDE SEQUENCE [LARGE SCALE GENOMIC DNA]</scope>
    <source>
        <strain evidence="1">IGS</strain>
    </source>
</reference>
<name>A0A0J9GTP6_9RHOB</name>
<protein>
    <submittedName>
        <fullName evidence="1">Uncharacterized protein</fullName>
    </submittedName>
</protein>
<keyword evidence="2" id="KW-1185">Reference proteome</keyword>
<evidence type="ECO:0000313" key="1">
    <source>
        <dbReference type="EMBL" id="KMW56888.1"/>
    </source>
</evidence>
<evidence type="ECO:0000313" key="2">
    <source>
        <dbReference type="Proteomes" id="UP000037178"/>
    </source>
</evidence>